<feature type="transmembrane region" description="Helical" evidence="1">
    <location>
        <begin position="63"/>
        <end position="85"/>
    </location>
</feature>
<keyword evidence="1" id="KW-0812">Transmembrane</keyword>
<keyword evidence="1" id="KW-1133">Transmembrane helix</keyword>
<proteinExistence type="predicted"/>
<keyword evidence="1" id="KW-0472">Membrane</keyword>
<sequence length="100" mass="11518">MGYAVVNIIVVVCWFYVVPLLLLGIISEIKIMDFLYPENKDHNGVKHPGDYSKMIEDIEKVPVINVVTFLVLIVLILYGLVRYIFTGTWKTLTNILKRSF</sequence>
<feature type="transmembrane region" description="Helical" evidence="1">
    <location>
        <begin position="6"/>
        <end position="26"/>
    </location>
</feature>
<organism evidence="2">
    <name type="scientific">Phage sp. ctL4h4</name>
    <dbReference type="NCBI Taxonomy" id="2828005"/>
    <lineage>
        <taxon>Viruses</taxon>
    </lineage>
</organism>
<reference evidence="2" key="1">
    <citation type="journal article" date="2021" name="Proc. Natl. Acad. Sci. U.S.A.">
        <title>A Catalog of Tens of Thousands of Viruses from Human Metagenomes Reveals Hidden Associations with Chronic Diseases.</title>
        <authorList>
            <person name="Tisza M.J."/>
            <person name="Buck C.B."/>
        </authorList>
    </citation>
    <scope>NUCLEOTIDE SEQUENCE</scope>
    <source>
        <strain evidence="2">CtL4h4</strain>
    </source>
</reference>
<evidence type="ECO:0000256" key="1">
    <source>
        <dbReference type="SAM" id="Phobius"/>
    </source>
</evidence>
<accession>A0A8S5TG05</accession>
<protein>
    <submittedName>
        <fullName evidence="2">Uncharacterized protein</fullName>
    </submittedName>
</protein>
<evidence type="ECO:0000313" key="2">
    <source>
        <dbReference type="EMBL" id="DAF62080.1"/>
    </source>
</evidence>
<dbReference type="EMBL" id="BK032819">
    <property type="protein sequence ID" value="DAF62080.1"/>
    <property type="molecule type" value="Genomic_DNA"/>
</dbReference>
<name>A0A8S5TG05_9VIRU</name>